<dbReference type="GO" id="GO:0000287">
    <property type="term" value="F:magnesium ion binding"/>
    <property type="evidence" value="ECO:0007669"/>
    <property type="project" value="TreeGrafter"/>
</dbReference>
<evidence type="ECO:0000256" key="3">
    <source>
        <dbReference type="ARBA" id="ARBA00022448"/>
    </source>
</evidence>
<dbReference type="SUPFAM" id="SSF144083">
    <property type="entry name" value="Magnesium transport protein CorA, transmembrane region"/>
    <property type="match status" value="1"/>
</dbReference>
<dbReference type="PANTHER" id="PTHR46494">
    <property type="entry name" value="CORA FAMILY METAL ION TRANSPORTER (EUROFUNG)"/>
    <property type="match status" value="1"/>
</dbReference>
<reference evidence="10" key="1">
    <citation type="submission" date="2016-10" db="EMBL/GenBank/DDBJ databases">
        <authorList>
            <person name="Varghese N."/>
            <person name="Submissions S."/>
        </authorList>
    </citation>
    <scope>NUCLEOTIDE SEQUENCE [LARGE SCALE GENOMIC DNA]</scope>
    <source>
        <strain evidence="10">KPR-1</strain>
    </source>
</reference>
<proteinExistence type="inferred from homology"/>
<dbReference type="InterPro" id="IPR045861">
    <property type="entry name" value="CorA_cytoplasmic_dom"/>
</dbReference>
<evidence type="ECO:0000256" key="5">
    <source>
        <dbReference type="ARBA" id="ARBA00022692"/>
    </source>
</evidence>
<evidence type="ECO:0000256" key="2">
    <source>
        <dbReference type="ARBA" id="ARBA00009765"/>
    </source>
</evidence>
<dbReference type="Proteomes" id="UP000199288">
    <property type="component" value="Unassembled WGS sequence"/>
</dbReference>
<dbReference type="GO" id="GO:0015087">
    <property type="term" value="F:cobalt ion transmembrane transporter activity"/>
    <property type="evidence" value="ECO:0007669"/>
    <property type="project" value="TreeGrafter"/>
</dbReference>
<dbReference type="SUPFAM" id="SSF143865">
    <property type="entry name" value="CorA soluble domain-like"/>
    <property type="match status" value="1"/>
</dbReference>
<accession>A0A1H3XPP0</accession>
<feature type="transmembrane region" description="Helical" evidence="8">
    <location>
        <begin position="277"/>
        <end position="294"/>
    </location>
</feature>
<dbReference type="OrthoDB" id="9803416at2"/>
<dbReference type="CDD" id="cd12822">
    <property type="entry name" value="TmCorA-like"/>
    <property type="match status" value="1"/>
</dbReference>
<evidence type="ECO:0000256" key="7">
    <source>
        <dbReference type="ARBA" id="ARBA00023136"/>
    </source>
</evidence>
<sequence length="333" mass="37056">MRPATSAAIHARTWIDGEPVDTDLEPATIRHALEDPSTLCWIDLVAPSPEQLGHLADELGLDPTTVEDALAPHERPKLTEIDGRLFFVVYATDMESRAEDREAGRLQTSRVSGFLLDHGLVTVRLDEDIDIPRIMANADRELAARSSDDIGVLVHVLFDYIVDGHFETIQLIDGDLEDLEDELFAEGGPGPEFSAKAYAVRKDLAKLRRYVVPMREVVLGLIRHEFADRPDPWFQDLMDHVLRASEWTDSLRDVIQNLVETHLQLQDSRLNTVMKKLAAWAAIIAVPTLVTGWFGQNVPFPGEGNAAGLIASIVLVVGLSASVYVVMKRKDWL</sequence>
<evidence type="ECO:0000256" key="6">
    <source>
        <dbReference type="ARBA" id="ARBA00022989"/>
    </source>
</evidence>
<evidence type="ECO:0000256" key="1">
    <source>
        <dbReference type="ARBA" id="ARBA00004651"/>
    </source>
</evidence>
<organism evidence="9 10">
    <name type="scientific">Bowdeniella nasicola</name>
    <dbReference type="NCBI Taxonomy" id="208480"/>
    <lineage>
        <taxon>Bacteria</taxon>
        <taxon>Bacillati</taxon>
        <taxon>Actinomycetota</taxon>
        <taxon>Actinomycetes</taxon>
        <taxon>Actinomycetales</taxon>
        <taxon>Actinomycetaceae</taxon>
        <taxon>Bowdeniella</taxon>
    </lineage>
</organism>
<dbReference type="GO" id="GO:0005886">
    <property type="term" value="C:plasma membrane"/>
    <property type="evidence" value="ECO:0007669"/>
    <property type="project" value="UniProtKB-SubCell"/>
</dbReference>
<dbReference type="AlphaFoldDB" id="A0A1H3XPP0"/>
<comment type="similarity">
    <text evidence="2">Belongs to the CorA metal ion transporter (MIT) (TC 1.A.35) family.</text>
</comment>
<gene>
    <name evidence="9" type="ORF">SAMN02910418_00703</name>
</gene>
<dbReference type="EMBL" id="FNQV01000004">
    <property type="protein sequence ID" value="SEA01339.1"/>
    <property type="molecule type" value="Genomic_DNA"/>
</dbReference>
<comment type="subcellular location">
    <subcellularLocation>
        <location evidence="1">Cell membrane</location>
        <topology evidence="1">Multi-pass membrane protein</topology>
    </subcellularLocation>
</comment>
<evidence type="ECO:0000313" key="9">
    <source>
        <dbReference type="EMBL" id="SEA01339.1"/>
    </source>
</evidence>
<evidence type="ECO:0000256" key="4">
    <source>
        <dbReference type="ARBA" id="ARBA00022475"/>
    </source>
</evidence>
<keyword evidence="3" id="KW-0813">Transport</keyword>
<evidence type="ECO:0000256" key="8">
    <source>
        <dbReference type="SAM" id="Phobius"/>
    </source>
</evidence>
<dbReference type="GO" id="GO:0050897">
    <property type="term" value="F:cobalt ion binding"/>
    <property type="evidence" value="ECO:0007669"/>
    <property type="project" value="TreeGrafter"/>
</dbReference>
<dbReference type="InterPro" id="IPR045863">
    <property type="entry name" value="CorA_TM1_TM2"/>
</dbReference>
<keyword evidence="10" id="KW-1185">Reference proteome</keyword>
<dbReference type="Gene3D" id="3.30.460.20">
    <property type="entry name" value="CorA soluble domain-like"/>
    <property type="match status" value="1"/>
</dbReference>
<evidence type="ECO:0000313" key="10">
    <source>
        <dbReference type="Proteomes" id="UP000199288"/>
    </source>
</evidence>
<dbReference type="InterPro" id="IPR002523">
    <property type="entry name" value="MgTranspt_CorA/ZnTranspt_ZntB"/>
</dbReference>
<protein>
    <submittedName>
        <fullName evidence="9">Magnesium transporter</fullName>
    </submittedName>
</protein>
<dbReference type="Pfam" id="PF01544">
    <property type="entry name" value="CorA"/>
    <property type="match status" value="1"/>
</dbReference>
<dbReference type="PANTHER" id="PTHR46494:SF1">
    <property type="entry name" value="CORA FAMILY METAL ION TRANSPORTER (EUROFUNG)"/>
    <property type="match status" value="1"/>
</dbReference>
<keyword evidence="5 8" id="KW-0812">Transmembrane</keyword>
<dbReference type="GO" id="GO:0015095">
    <property type="term" value="F:magnesium ion transmembrane transporter activity"/>
    <property type="evidence" value="ECO:0007669"/>
    <property type="project" value="TreeGrafter"/>
</dbReference>
<feature type="transmembrane region" description="Helical" evidence="8">
    <location>
        <begin position="306"/>
        <end position="327"/>
    </location>
</feature>
<dbReference type="Gene3D" id="1.20.58.340">
    <property type="entry name" value="Magnesium transport protein CorA, transmembrane region"/>
    <property type="match status" value="2"/>
</dbReference>
<keyword evidence="6 8" id="KW-1133">Transmembrane helix</keyword>
<keyword evidence="4" id="KW-1003">Cell membrane</keyword>
<dbReference type="RefSeq" id="WP_092562208.1">
    <property type="nucleotide sequence ID" value="NZ_FNQV01000004.1"/>
</dbReference>
<name>A0A1H3XPP0_9ACTO</name>
<keyword evidence="7 8" id="KW-0472">Membrane</keyword>